<dbReference type="AlphaFoldDB" id="A0AAD6MZH8"/>
<evidence type="ECO:0000313" key="1">
    <source>
        <dbReference type="EMBL" id="KAJ5734486.1"/>
    </source>
</evidence>
<dbReference type="SUPFAM" id="SSF53335">
    <property type="entry name" value="S-adenosyl-L-methionine-dependent methyltransferases"/>
    <property type="match status" value="1"/>
</dbReference>
<reference evidence="1" key="2">
    <citation type="submission" date="2023-01" db="EMBL/GenBank/DDBJ databases">
        <authorList>
            <person name="Petersen C."/>
        </authorList>
    </citation>
    <scope>NUCLEOTIDE SEQUENCE</scope>
    <source>
        <strain evidence="1">IBT 17514</strain>
    </source>
</reference>
<evidence type="ECO:0008006" key="3">
    <source>
        <dbReference type="Google" id="ProtNLM"/>
    </source>
</evidence>
<dbReference type="EMBL" id="JAQJAN010000003">
    <property type="protein sequence ID" value="KAJ5734486.1"/>
    <property type="molecule type" value="Genomic_DNA"/>
</dbReference>
<protein>
    <recommendedName>
        <fullName evidence="3">Methyltransferase domain-containing protein</fullName>
    </recommendedName>
</protein>
<dbReference type="Proteomes" id="UP001215712">
    <property type="component" value="Unassembled WGS sequence"/>
</dbReference>
<sequence length="263" mass="30063">MTADNFLMDRANLQHYLLRETHGYLVHPSIPTDNPNLRIADVGTGTVIWLTDLARQLPSTVSLDGLDISFEAAPPKEWLPQNMTLRKFDLMSDVPEDLTGVYDIVHVRLFSFILKNEHIKTAMDNLVKLLRPGGYIQWSEPDIPSWRIRTTGPDKKTEALTKLMNISQRRDERFKPTWTARLPEIFLEQGLSSVETDVKDPSLDLIMPLHECNLLLHEILARKAQSAEWAESIKEILPEVLRETREGAAYDFTRVVVVGQKPL</sequence>
<name>A0AAD6MZH8_9EURO</name>
<keyword evidence="2" id="KW-1185">Reference proteome</keyword>
<gene>
    <name evidence="1" type="ORF">N7493_003272</name>
</gene>
<comment type="caution">
    <text evidence="1">The sequence shown here is derived from an EMBL/GenBank/DDBJ whole genome shotgun (WGS) entry which is preliminary data.</text>
</comment>
<dbReference type="CDD" id="cd02440">
    <property type="entry name" value="AdoMet_MTases"/>
    <property type="match status" value="1"/>
</dbReference>
<dbReference type="Pfam" id="PF13489">
    <property type="entry name" value="Methyltransf_23"/>
    <property type="match status" value="1"/>
</dbReference>
<dbReference type="Gene3D" id="3.40.50.150">
    <property type="entry name" value="Vaccinia Virus protein VP39"/>
    <property type="match status" value="1"/>
</dbReference>
<accession>A0AAD6MZH8</accession>
<evidence type="ECO:0000313" key="2">
    <source>
        <dbReference type="Proteomes" id="UP001215712"/>
    </source>
</evidence>
<proteinExistence type="predicted"/>
<reference evidence="1" key="1">
    <citation type="journal article" date="2023" name="IMA Fungus">
        <title>Comparative genomic study of the Penicillium genus elucidates a diverse pangenome and 15 lateral gene transfer events.</title>
        <authorList>
            <person name="Petersen C."/>
            <person name="Sorensen T."/>
            <person name="Nielsen M.R."/>
            <person name="Sondergaard T.E."/>
            <person name="Sorensen J.L."/>
            <person name="Fitzpatrick D.A."/>
            <person name="Frisvad J.C."/>
            <person name="Nielsen K.L."/>
        </authorList>
    </citation>
    <scope>NUCLEOTIDE SEQUENCE</scope>
    <source>
        <strain evidence="1">IBT 17514</strain>
    </source>
</reference>
<organism evidence="1 2">
    <name type="scientific">Penicillium malachiteum</name>
    <dbReference type="NCBI Taxonomy" id="1324776"/>
    <lineage>
        <taxon>Eukaryota</taxon>
        <taxon>Fungi</taxon>
        <taxon>Dikarya</taxon>
        <taxon>Ascomycota</taxon>
        <taxon>Pezizomycotina</taxon>
        <taxon>Eurotiomycetes</taxon>
        <taxon>Eurotiomycetidae</taxon>
        <taxon>Eurotiales</taxon>
        <taxon>Aspergillaceae</taxon>
        <taxon>Penicillium</taxon>
    </lineage>
</organism>
<dbReference type="InterPro" id="IPR029063">
    <property type="entry name" value="SAM-dependent_MTases_sf"/>
</dbReference>